<keyword evidence="2 4" id="KW-0808">Transferase</keyword>
<evidence type="ECO:0000256" key="1">
    <source>
        <dbReference type="ARBA" id="ARBA00008655"/>
    </source>
</evidence>
<comment type="domain">
    <text evidence="4">The HXXXXD motif is essential for acyltransferase activity and may constitute the binding site for the phosphate moiety of the glycerol-3-phosphate.</text>
</comment>
<dbReference type="GO" id="GO:0003841">
    <property type="term" value="F:1-acylglycerol-3-phosphate O-acyltransferase activity"/>
    <property type="evidence" value="ECO:0007669"/>
    <property type="project" value="UniProtKB-UniRule"/>
</dbReference>
<evidence type="ECO:0000259" key="6">
    <source>
        <dbReference type="SMART" id="SM00563"/>
    </source>
</evidence>
<keyword evidence="4" id="KW-0444">Lipid biosynthesis</keyword>
<feature type="transmembrane region" description="Helical" evidence="5">
    <location>
        <begin position="182"/>
        <end position="199"/>
    </location>
</feature>
<accession>A0A0H5R611</accession>
<dbReference type="GO" id="GO:0006654">
    <property type="term" value="P:phosphatidic acid biosynthetic process"/>
    <property type="evidence" value="ECO:0007669"/>
    <property type="project" value="TreeGrafter"/>
</dbReference>
<feature type="domain" description="Phospholipid/glycerol acyltransferase" evidence="6">
    <location>
        <begin position="152"/>
        <end position="267"/>
    </location>
</feature>
<protein>
    <recommendedName>
        <fullName evidence="4">1-acyl-sn-glycerol-3-phosphate acyltransferase</fullName>
        <ecNumber evidence="4">2.3.1.51</ecNumber>
    </recommendedName>
</protein>
<dbReference type="EMBL" id="HACM01009148">
    <property type="protein sequence ID" value="CRZ09590.1"/>
    <property type="molecule type" value="Transcribed_RNA"/>
</dbReference>
<dbReference type="SUPFAM" id="SSF69593">
    <property type="entry name" value="Glycerol-3-phosphate (1)-acyltransferase"/>
    <property type="match status" value="1"/>
</dbReference>
<keyword evidence="4" id="KW-0594">Phospholipid biosynthesis</keyword>
<keyword evidence="5" id="KW-0812">Transmembrane</keyword>
<dbReference type="SMART" id="SM00563">
    <property type="entry name" value="PlsC"/>
    <property type="match status" value="1"/>
</dbReference>
<evidence type="ECO:0000256" key="3">
    <source>
        <dbReference type="ARBA" id="ARBA00023315"/>
    </source>
</evidence>
<keyword evidence="5" id="KW-0472">Membrane</keyword>
<comment type="similarity">
    <text evidence="1 4">Belongs to the 1-acyl-sn-glycerol-3-phosphate acyltransferase family.</text>
</comment>
<reference evidence="7" key="1">
    <citation type="submission" date="2015-04" db="EMBL/GenBank/DDBJ databases">
        <title>The genome sequence of the plant pathogenic Rhizarian Plasmodiophora brassicae reveals insights in its biotrophic life cycle and the origin of chitin synthesis.</title>
        <authorList>
            <person name="Schwelm A."/>
            <person name="Fogelqvist J."/>
            <person name="Knaust A."/>
            <person name="Julke S."/>
            <person name="Lilja T."/>
            <person name="Dhandapani V."/>
            <person name="Bonilla-Rosso G."/>
            <person name="Karlsson M."/>
            <person name="Shevchenko A."/>
            <person name="Choi S.R."/>
            <person name="Kim H.G."/>
            <person name="Park J.Y."/>
            <person name="Lim Y.P."/>
            <person name="Ludwig-Muller J."/>
            <person name="Dixelius C."/>
        </authorList>
    </citation>
    <scope>NUCLEOTIDE SEQUENCE</scope>
    <source>
        <tissue evidence="7">Potato root galls</tissue>
    </source>
</reference>
<keyword evidence="4" id="KW-0443">Lipid metabolism</keyword>
<dbReference type="PANTHER" id="PTHR10434:SF11">
    <property type="entry name" value="1-ACYL-SN-GLYCEROL-3-PHOSPHATE ACYLTRANSFERASE"/>
    <property type="match status" value="1"/>
</dbReference>
<comment type="catalytic activity">
    <reaction evidence="4">
        <text>a 1-acyl-sn-glycero-3-phosphate + an acyl-CoA = a 1,2-diacyl-sn-glycero-3-phosphate + CoA</text>
        <dbReference type="Rhea" id="RHEA:19709"/>
        <dbReference type="ChEBI" id="CHEBI:57287"/>
        <dbReference type="ChEBI" id="CHEBI:57970"/>
        <dbReference type="ChEBI" id="CHEBI:58342"/>
        <dbReference type="ChEBI" id="CHEBI:58608"/>
        <dbReference type="EC" id="2.3.1.51"/>
    </reaction>
</comment>
<keyword evidence="4" id="KW-1208">Phospholipid metabolism</keyword>
<proteinExistence type="inferred from homology"/>
<dbReference type="PANTHER" id="PTHR10434">
    <property type="entry name" value="1-ACYL-SN-GLYCEROL-3-PHOSPHATE ACYLTRANSFERASE"/>
    <property type="match status" value="1"/>
</dbReference>
<evidence type="ECO:0000256" key="5">
    <source>
        <dbReference type="SAM" id="Phobius"/>
    </source>
</evidence>
<evidence type="ECO:0000313" key="7">
    <source>
        <dbReference type="EMBL" id="CRZ09590.1"/>
    </source>
</evidence>
<keyword evidence="5" id="KW-1133">Transmembrane helix</keyword>
<dbReference type="GO" id="GO:0016020">
    <property type="term" value="C:membrane"/>
    <property type="evidence" value="ECO:0007669"/>
    <property type="project" value="InterPro"/>
</dbReference>
<evidence type="ECO:0000256" key="4">
    <source>
        <dbReference type="RuleBase" id="RU361267"/>
    </source>
</evidence>
<dbReference type="GO" id="GO:0005783">
    <property type="term" value="C:endoplasmic reticulum"/>
    <property type="evidence" value="ECO:0007669"/>
    <property type="project" value="TreeGrafter"/>
</dbReference>
<dbReference type="NCBIfam" id="TIGR00530">
    <property type="entry name" value="AGP_acyltrn"/>
    <property type="match status" value="1"/>
</dbReference>
<sequence>MEQWPKSLSPFEEDIRAALLPGSSSRNKMEMCARLELMIENESLSEADIEVIRDIESRLDLRKQIRPVLKFSTATIVVLKIIICVCVAIIIAPFEIIASVLTLFNPIWAKLNLKKNNLPTEMLQLLTFRWGALCFGLEVHVEGKNNVPDVPVVFMYSHASNLDPLAIGAVAPCPLRFIGKKAIFLIPLFGWLFMLYGHIPIDRHNRESAIESLKSAARSVRRSKASIAISPEGTRSVTGHLQKFKKGPFHLAAHTRMPIVPVIINDAYDLMPVGHILPHSGVLTIRYLEPIMPPEGNDPIDVDHLSRTVRVAMLQGLSEPAAGQADVYLFHETLVTILPAAIIIVAAAYLYLSRN</sequence>
<dbReference type="EC" id="2.3.1.51" evidence="4"/>
<dbReference type="Pfam" id="PF01553">
    <property type="entry name" value="Acyltransferase"/>
    <property type="match status" value="1"/>
</dbReference>
<feature type="transmembrane region" description="Helical" evidence="5">
    <location>
        <begin position="334"/>
        <end position="352"/>
    </location>
</feature>
<dbReference type="InterPro" id="IPR004552">
    <property type="entry name" value="AGP_acyltrans"/>
</dbReference>
<name>A0A0H5R611_9EUKA</name>
<feature type="transmembrane region" description="Helical" evidence="5">
    <location>
        <begin position="68"/>
        <end position="90"/>
    </location>
</feature>
<evidence type="ECO:0000256" key="2">
    <source>
        <dbReference type="ARBA" id="ARBA00022679"/>
    </source>
</evidence>
<dbReference type="AlphaFoldDB" id="A0A0H5R611"/>
<dbReference type="CDD" id="cd07989">
    <property type="entry name" value="LPLAT_AGPAT-like"/>
    <property type="match status" value="1"/>
</dbReference>
<keyword evidence="3 4" id="KW-0012">Acyltransferase</keyword>
<organism evidence="7">
    <name type="scientific">Spongospora subterranea</name>
    <dbReference type="NCBI Taxonomy" id="70186"/>
    <lineage>
        <taxon>Eukaryota</taxon>
        <taxon>Sar</taxon>
        <taxon>Rhizaria</taxon>
        <taxon>Endomyxa</taxon>
        <taxon>Phytomyxea</taxon>
        <taxon>Plasmodiophorida</taxon>
        <taxon>Plasmodiophoridae</taxon>
        <taxon>Spongospora</taxon>
    </lineage>
</organism>
<dbReference type="InterPro" id="IPR002123">
    <property type="entry name" value="Plipid/glycerol_acylTrfase"/>
</dbReference>